<keyword evidence="8" id="KW-0805">Transcription regulation</keyword>
<evidence type="ECO:0000256" key="15">
    <source>
        <dbReference type="SAM" id="MobiDB-lite"/>
    </source>
</evidence>
<evidence type="ECO:0000256" key="7">
    <source>
        <dbReference type="ARBA" id="ARBA00023004"/>
    </source>
</evidence>
<dbReference type="Gene3D" id="1.10.10.10">
    <property type="entry name" value="Winged helix-like DNA-binding domain superfamily/Winged helix DNA-binding domain"/>
    <property type="match status" value="1"/>
</dbReference>
<dbReference type="SUPFAM" id="SSF50037">
    <property type="entry name" value="C-terminal domain of transcriptional repressors"/>
    <property type="match status" value="1"/>
</dbReference>
<name>A0A7M2WQI7_9BACT</name>
<evidence type="ECO:0000313" key="18">
    <source>
        <dbReference type="Proteomes" id="UP000593765"/>
    </source>
</evidence>
<evidence type="ECO:0000256" key="3">
    <source>
        <dbReference type="ARBA" id="ARBA00011738"/>
    </source>
</evidence>
<dbReference type="PANTHER" id="PTHR33238:SF11">
    <property type="entry name" value="TRANSCRIPTIONAL REGULATOR MNTR"/>
    <property type="match status" value="1"/>
</dbReference>
<evidence type="ECO:0000256" key="13">
    <source>
        <dbReference type="ARBA" id="ARBA00025185"/>
    </source>
</evidence>
<sequence length="218" mass="23518">MPSITVENYVKQIYLEQQQTGSGRVPMGRLAAAMGVVPGTVTAMVKALGDSDLVDYEPRGGVRLSRAGEQLALHVLRRHRLVELFLVKVLGLDWSQVHAEAEELEHVISDRVLERIDALLGHPTVDPHGDPIPSAKGKVDTSRPSSLADCPIRVPLRIARILDQDVGFLVFVEKCGLMPGVTITVQSRDTAADAVVVKPDGRKPITIGSAAAEKILAE</sequence>
<dbReference type="KEGG" id="hbs:IPV69_14530"/>
<keyword evidence="11" id="KW-0804">Transcription</keyword>
<accession>A0A7M2WQI7</accession>
<keyword evidence="5" id="KW-0963">Cytoplasm</keyword>
<dbReference type="InterPro" id="IPR022687">
    <property type="entry name" value="HTH_DTXR"/>
</dbReference>
<comment type="similarity">
    <text evidence="2">Belongs to the DtxR/MntR family.</text>
</comment>
<protein>
    <recommendedName>
        <fullName evidence="4">Transcriptional regulator MntR</fullName>
    </recommendedName>
    <alternativeName>
        <fullName evidence="14">Manganese transport regulator</fullName>
    </alternativeName>
</protein>
<keyword evidence="9" id="KW-0238">DNA-binding</keyword>
<dbReference type="GO" id="GO:0003677">
    <property type="term" value="F:DNA binding"/>
    <property type="evidence" value="ECO:0007669"/>
    <property type="project" value="UniProtKB-KW"/>
</dbReference>
<evidence type="ECO:0000256" key="14">
    <source>
        <dbReference type="ARBA" id="ARBA00032593"/>
    </source>
</evidence>
<evidence type="ECO:0000256" key="5">
    <source>
        <dbReference type="ARBA" id="ARBA00022490"/>
    </source>
</evidence>
<dbReference type="Proteomes" id="UP000593765">
    <property type="component" value="Chromosome"/>
</dbReference>
<comment type="function">
    <text evidence="13">In the presence of manganese, represses expression of mntH and mntS. Up-regulates expression of mntP.</text>
</comment>
<dbReference type="FunFam" id="1.10.60.10:FF:000004">
    <property type="entry name" value="DtxR family transcriptional regulator"/>
    <property type="match status" value="1"/>
</dbReference>
<dbReference type="InterPro" id="IPR036388">
    <property type="entry name" value="WH-like_DNA-bd_sf"/>
</dbReference>
<dbReference type="Gene3D" id="2.30.30.90">
    <property type="match status" value="1"/>
</dbReference>
<reference evidence="17 18" key="1">
    <citation type="submission" date="2020-10" db="EMBL/GenBank/DDBJ databases">
        <title>Wide distribution of Phycisphaera-like planctomycetes from WD2101 soil group in peatlands and genome analysis of the first cultivated representative.</title>
        <authorList>
            <person name="Dedysh S.N."/>
            <person name="Beletsky A.V."/>
            <person name="Ivanova A."/>
            <person name="Kulichevskaya I.S."/>
            <person name="Suzina N.E."/>
            <person name="Philippov D.A."/>
            <person name="Rakitin A.L."/>
            <person name="Mardanov A.V."/>
            <person name="Ravin N.V."/>
        </authorList>
    </citation>
    <scope>NUCLEOTIDE SEQUENCE [LARGE SCALE GENOMIC DNA]</scope>
    <source>
        <strain evidence="17 18">M1803</strain>
    </source>
</reference>
<evidence type="ECO:0000313" key="17">
    <source>
        <dbReference type="EMBL" id="QOV87504.1"/>
    </source>
</evidence>
<dbReference type="InterPro" id="IPR036390">
    <property type="entry name" value="WH_DNA-bd_sf"/>
</dbReference>
<evidence type="ECO:0000256" key="6">
    <source>
        <dbReference type="ARBA" id="ARBA00022491"/>
    </source>
</evidence>
<dbReference type="SMART" id="SM00529">
    <property type="entry name" value="HTH_DTXR"/>
    <property type="match status" value="1"/>
</dbReference>
<dbReference type="SUPFAM" id="SSF47979">
    <property type="entry name" value="Iron-dependent repressor protein, dimerization domain"/>
    <property type="match status" value="1"/>
</dbReference>
<dbReference type="InterPro" id="IPR001367">
    <property type="entry name" value="Fe_dep_repressor"/>
</dbReference>
<dbReference type="SUPFAM" id="SSF46785">
    <property type="entry name" value="Winged helix' DNA-binding domain"/>
    <property type="match status" value="1"/>
</dbReference>
<dbReference type="Pfam" id="PF02742">
    <property type="entry name" value="Fe_dep_repr_C"/>
    <property type="match status" value="1"/>
</dbReference>
<evidence type="ECO:0000256" key="10">
    <source>
        <dbReference type="ARBA" id="ARBA00023159"/>
    </source>
</evidence>
<dbReference type="GO" id="GO:0046914">
    <property type="term" value="F:transition metal ion binding"/>
    <property type="evidence" value="ECO:0007669"/>
    <property type="project" value="InterPro"/>
</dbReference>
<dbReference type="InterPro" id="IPR007167">
    <property type="entry name" value="Fe-transptr_FeoA-like"/>
</dbReference>
<comment type="subunit">
    <text evidence="3">Homodimer.</text>
</comment>
<dbReference type="PANTHER" id="PTHR33238">
    <property type="entry name" value="IRON (METAL) DEPENDENT REPRESSOR, DTXR FAMILY"/>
    <property type="match status" value="1"/>
</dbReference>
<feature type="domain" description="HTH dtxR-type" evidence="16">
    <location>
        <begin position="1"/>
        <end position="65"/>
    </location>
</feature>
<dbReference type="GO" id="GO:0046983">
    <property type="term" value="F:protein dimerization activity"/>
    <property type="evidence" value="ECO:0007669"/>
    <property type="project" value="InterPro"/>
</dbReference>
<evidence type="ECO:0000256" key="4">
    <source>
        <dbReference type="ARBA" id="ARBA00022386"/>
    </source>
</evidence>
<dbReference type="InterPro" id="IPR008988">
    <property type="entry name" value="Transcriptional_repressor_C"/>
</dbReference>
<keyword evidence="18" id="KW-1185">Reference proteome</keyword>
<dbReference type="GO" id="GO:0005737">
    <property type="term" value="C:cytoplasm"/>
    <property type="evidence" value="ECO:0007669"/>
    <property type="project" value="UniProtKB-SubCell"/>
</dbReference>
<evidence type="ECO:0000256" key="9">
    <source>
        <dbReference type="ARBA" id="ARBA00023125"/>
    </source>
</evidence>
<evidence type="ECO:0000256" key="12">
    <source>
        <dbReference type="ARBA" id="ARBA00023211"/>
    </source>
</evidence>
<evidence type="ECO:0000256" key="2">
    <source>
        <dbReference type="ARBA" id="ARBA00007871"/>
    </source>
</evidence>
<dbReference type="InterPro" id="IPR038157">
    <property type="entry name" value="FeoA_core_dom"/>
</dbReference>
<keyword evidence="12" id="KW-0464">Manganese</keyword>
<evidence type="ECO:0000256" key="11">
    <source>
        <dbReference type="ARBA" id="ARBA00023163"/>
    </source>
</evidence>
<feature type="region of interest" description="Disordered" evidence="15">
    <location>
        <begin position="124"/>
        <end position="144"/>
    </location>
</feature>
<dbReference type="InterPro" id="IPR050536">
    <property type="entry name" value="DtxR_MntR_Metal-Reg"/>
</dbReference>
<keyword evidence="7" id="KW-0408">Iron</keyword>
<dbReference type="GO" id="GO:0003700">
    <property type="term" value="F:DNA-binding transcription factor activity"/>
    <property type="evidence" value="ECO:0007669"/>
    <property type="project" value="InterPro"/>
</dbReference>
<dbReference type="Gene3D" id="1.10.60.10">
    <property type="entry name" value="Iron dependent repressor, metal binding and dimerisation domain"/>
    <property type="match status" value="1"/>
</dbReference>
<evidence type="ECO:0000256" key="8">
    <source>
        <dbReference type="ARBA" id="ARBA00023015"/>
    </source>
</evidence>
<evidence type="ECO:0000256" key="1">
    <source>
        <dbReference type="ARBA" id="ARBA00004496"/>
    </source>
</evidence>
<gene>
    <name evidence="17" type="ORF">IPV69_14530</name>
</gene>
<dbReference type="RefSeq" id="WP_206290409.1">
    <property type="nucleotide sequence ID" value="NZ_CP063458.1"/>
</dbReference>
<dbReference type="InterPro" id="IPR036421">
    <property type="entry name" value="Fe_dep_repressor_sf"/>
</dbReference>
<dbReference type="Pfam" id="PF04023">
    <property type="entry name" value="FeoA"/>
    <property type="match status" value="1"/>
</dbReference>
<proteinExistence type="inferred from homology"/>
<evidence type="ECO:0000259" key="16">
    <source>
        <dbReference type="PROSITE" id="PS50944"/>
    </source>
</evidence>
<keyword evidence="6" id="KW-0678">Repressor</keyword>
<dbReference type="Pfam" id="PF01325">
    <property type="entry name" value="Fe_dep_repress"/>
    <property type="match status" value="1"/>
</dbReference>
<comment type="subcellular location">
    <subcellularLocation>
        <location evidence="1">Cytoplasm</location>
    </subcellularLocation>
</comment>
<organism evidence="17 18">
    <name type="scientific">Humisphaera borealis</name>
    <dbReference type="NCBI Taxonomy" id="2807512"/>
    <lineage>
        <taxon>Bacteria</taxon>
        <taxon>Pseudomonadati</taxon>
        <taxon>Planctomycetota</taxon>
        <taxon>Phycisphaerae</taxon>
        <taxon>Tepidisphaerales</taxon>
        <taxon>Tepidisphaeraceae</taxon>
        <taxon>Humisphaera</taxon>
    </lineage>
</organism>
<dbReference type="PROSITE" id="PS50944">
    <property type="entry name" value="HTH_DTXR"/>
    <property type="match status" value="1"/>
</dbReference>
<dbReference type="AlphaFoldDB" id="A0A7M2WQI7"/>
<dbReference type="InterPro" id="IPR022689">
    <property type="entry name" value="Iron_dep_repressor"/>
</dbReference>
<keyword evidence="10" id="KW-0010">Activator</keyword>
<dbReference type="EMBL" id="CP063458">
    <property type="protein sequence ID" value="QOV87504.1"/>
    <property type="molecule type" value="Genomic_DNA"/>
</dbReference>